<keyword evidence="4" id="KW-0963">Cytoplasm</keyword>
<dbReference type="Proteomes" id="UP001166674">
    <property type="component" value="Unassembled WGS sequence"/>
</dbReference>
<dbReference type="SMART" id="SM00404">
    <property type="entry name" value="PTPc_motif"/>
    <property type="match status" value="1"/>
</dbReference>
<comment type="catalytic activity">
    <reaction evidence="10">
        <text>O-phospho-L-tyrosyl-[protein] + H2O = L-tyrosyl-[protein] + phosphate</text>
        <dbReference type="Rhea" id="RHEA:10684"/>
        <dbReference type="Rhea" id="RHEA-COMP:10136"/>
        <dbReference type="Rhea" id="RHEA-COMP:20101"/>
        <dbReference type="ChEBI" id="CHEBI:15377"/>
        <dbReference type="ChEBI" id="CHEBI:43474"/>
        <dbReference type="ChEBI" id="CHEBI:46858"/>
        <dbReference type="ChEBI" id="CHEBI:61978"/>
        <dbReference type="EC" id="3.1.3.48"/>
    </reaction>
</comment>
<dbReference type="FunFam" id="3.30.505.10:FF:000018">
    <property type="entry name" value="Tyrosine-protein phosphatase non-receptor type"/>
    <property type="match status" value="1"/>
</dbReference>
<keyword evidence="8" id="KW-0904">Protein phosphatase</keyword>
<dbReference type="InterPro" id="IPR000980">
    <property type="entry name" value="SH2"/>
</dbReference>
<feature type="region of interest" description="Disordered" evidence="12">
    <location>
        <begin position="669"/>
        <end position="732"/>
    </location>
</feature>
<dbReference type="SUPFAM" id="SSF52799">
    <property type="entry name" value="(Phosphotyrosine protein) phosphatases II"/>
    <property type="match status" value="1"/>
</dbReference>
<dbReference type="InterPro" id="IPR000387">
    <property type="entry name" value="Tyr_Pase_dom"/>
</dbReference>
<dbReference type="InterPro" id="IPR036860">
    <property type="entry name" value="SH2_dom_sf"/>
</dbReference>
<evidence type="ECO:0000259" key="15">
    <source>
        <dbReference type="PROSITE" id="PS50056"/>
    </source>
</evidence>
<dbReference type="CDD" id="cd14606">
    <property type="entry name" value="PTPc-N6"/>
    <property type="match status" value="1"/>
</dbReference>
<dbReference type="PROSITE" id="PS50001">
    <property type="entry name" value="SH2"/>
    <property type="match status" value="2"/>
</dbReference>
<dbReference type="EC" id="3.1.3.48" evidence="3"/>
<dbReference type="FunFam" id="3.90.190.10:FF:000018">
    <property type="entry name" value="Tyrosine-protein phosphatase non-receptor type"/>
    <property type="match status" value="1"/>
</dbReference>
<dbReference type="InterPro" id="IPR026317">
    <property type="entry name" value="P_C10"/>
</dbReference>
<dbReference type="Pfam" id="PF00102">
    <property type="entry name" value="Y_phosphatase"/>
    <property type="match status" value="1"/>
</dbReference>
<dbReference type="CDD" id="cd09931">
    <property type="entry name" value="SH2_C-SH2_SHP_like"/>
    <property type="match status" value="1"/>
</dbReference>
<dbReference type="SMART" id="SM00194">
    <property type="entry name" value="PTPc"/>
    <property type="match status" value="1"/>
</dbReference>
<comment type="caution">
    <text evidence="16">The sequence shown here is derived from an EMBL/GenBank/DDBJ whole genome shotgun (WGS) entry which is preliminary data.</text>
</comment>
<comment type="subcellular location">
    <subcellularLocation>
        <location evidence="1">Cytoplasm</location>
    </subcellularLocation>
</comment>
<organism evidence="16 17">
    <name type="scientific">Sciurus carolinensis</name>
    <name type="common">Eastern gray squirrel</name>
    <dbReference type="NCBI Taxonomy" id="30640"/>
    <lineage>
        <taxon>Eukaryota</taxon>
        <taxon>Metazoa</taxon>
        <taxon>Chordata</taxon>
        <taxon>Craniata</taxon>
        <taxon>Vertebrata</taxon>
        <taxon>Euteleostomi</taxon>
        <taxon>Mammalia</taxon>
        <taxon>Eutheria</taxon>
        <taxon>Euarchontoglires</taxon>
        <taxon>Glires</taxon>
        <taxon>Rodentia</taxon>
        <taxon>Sciuromorpha</taxon>
        <taxon>Sciuridae</taxon>
        <taxon>Sciurinae</taxon>
        <taxon>Sciurini</taxon>
        <taxon>Sciurus</taxon>
    </lineage>
</organism>
<dbReference type="PRINTS" id="PR00401">
    <property type="entry name" value="SH2DOMAIN"/>
</dbReference>
<feature type="compositionally biased region" description="Basic and acidic residues" evidence="12">
    <location>
        <begin position="695"/>
        <end position="726"/>
    </location>
</feature>
<evidence type="ECO:0000313" key="17">
    <source>
        <dbReference type="Proteomes" id="UP001166674"/>
    </source>
</evidence>
<sequence length="732" mass="82188">MASAAAQPAPLSAEQAKVVLAEVIQAFSAPENAVRMDEARDNACNDMGKMLQFVLPVATQIQQEVIKAYGFSCDGEGVLKFARLVKSYEAQDPEIASLSGKLKALFLPPMTLPPHGPASGCFIPLSKPFLYSLMSPTQLQWFHRDLSGLDAETLLKGRGVHGSFLARPSRKNQGDFSLSVRVGDQVTHIRIQNSGDFYDLYGGEKFATLTELVEYYTHQQGVLQDRDGTIIHLKYPLNCSDPTSERWYHGHMSGGQAEALLQAKGEPWTFLVRESLSQPGDFVLSVLSDQPKAGPGSPLRVTHIKVMCEGGRFTVGGSETFDSLTDLVEHFKKTGIEEASGAFVYLRQPYYATRVNAADIENRVLELNKKQDSEDTAKAGFWEEFESLQKQEVKNLHQRLEGQRPENKSKNRYKNILPFDHSRVILQGRDSNIPGSDYINANYVKNQLLSPDENSKAYIASQGCLESTVNDFWQMVWQENTRVIVMTTREVEKGRSKCVPYWPEVGTQRVYGLYSVVNCREHDTTEYKLRTLQVSPLDNGDLVREIWHYQYLSWPDHGVPSEPGGVLSFLDQINQRQESLPHAGPIIVHCSAGIGRTGTIIVIDMLMESISTKGLDCDIDIQKTIQMVRAQRSGMVQTEAQYKFIYVAIAQFIETTKKKLEVMQSQKGQESEYGNITYPPAMRSAHVKASRTSSKHKEDVYENLHSKSKKEEKVKKQRSADKEKSKGSLKRK</sequence>
<evidence type="ECO:0000259" key="13">
    <source>
        <dbReference type="PROSITE" id="PS50001"/>
    </source>
</evidence>
<dbReference type="CDD" id="cd10340">
    <property type="entry name" value="SH2_N-SH2_SHP_like"/>
    <property type="match status" value="1"/>
</dbReference>
<dbReference type="GO" id="GO:0004726">
    <property type="term" value="F:non-membrane spanning protein tyrosine phosphatase activity"/>
    <property type="evidence" value="ECO:0007669"/>
    <property type="project" value="TreeGrafter"/>
</dbReference>
<dbReference type="InterPro" id="IPR003595">
    <property type="entry name" value="Tyr_Pase_cat"/>
</dbReference>
<name>A0AA41MR44_SCICA</name>
<dbReference type="SMART" id="SM00252">
    <property type="entry name" value="SH2"/>
    <property type="match status" value="2"/>
</dbReference>
<evidence type="ECO:0000256" key="8">
    <source>
        <dbReference type="ARBA" id="ARBA00022912"/>
    </source>
</evidence>
<feature type="domain" description="SH2" evidence="13">
    <location>
        <begin position="247"/>
        <end position="350"/>
    </location>
</feature>
<evidence type="ECO:0000256" key="7">
    <source>
        <dbReference type="ARBA" id="ARBA00022801"/>
    </source>
</evidence>
<evidence type="ECO:0000256" key="1">
    <source>
        <dbReference type="ARBA" id="ARBA00004496"/>
    </source>
</evidence>
<dbReference type="Pfam" id="PF00017">
    <property type="entry name" value="SH2"/>
    <property type="match status" value="2"/>
</dbReference>
<keyword evidence="7" id="KW-0378">Hydrolase</keyword>
<evidence type="ECO:0000313" key="16">
    <source>
        <dbReference type="EMBL" id="MBZ3876458.1"/>
    </source>
</evidence>
<evidence type="ECO:0000256" key="9">
    <source>
        <dbReference type="ARBA" id="ARBA00022999"/>
    </source>
</evidence>
<dbReference type="AlphaFoldDB" id="A0AA41MR44"/>
<dbReference type="GO" id="GO:0000278">
    <property type="term" value="P:mitotic cell cycle"/>
    <property type="evidence" value="ECO:0007669"/>
    <property type="project" value="TreeGrafter"/>
</dbReference>
<evidence type="ECO:0000259" key="14">
    <source>
        <dbReference type="PROSITE" id="PS50055"/>
    </source>
</evidence>
<comment type="similarity">
    <text evidence="2">Belongs to the protein-tyrosine phosphatase family. Non-receptor class 2 subfamily.</text>
</comment>
<gene>
    <name evidence="16" type="ORF">SUZIE_138040</name>
</gene>
<feature type="domain" description="Tyrosine-protein phosphatase" evidence="14">
    <location>
        <begin position="381"/>
        <end position="652"/>
    </location>
</feature>
<dbReference type="Pfam" id="PF14974">
    <property type="entry name" value="P_C10"/>
    <property type="match status" value="1"/>
</dbReference>
<dbReference type="InterPro" id="IPR000242">
    <property type="entry name" value="PTP_cat"/>
</dbReference>
<dbReference type="PANTHER" id="PTHR46257">
    <property type="entry name" value="TYROSINE-PROTEIN PHOSPHATASE CORKSCREW"/>
    <property type="match status" value="1"/>
</dbReference>
<dbReference type="PROSITE" id="PS50055">
    <property type="entry name" value="TYR_PHOSPHATASE_PTP"/>
    <property type="match status" value="1"/>
</dbReference>
<evidence type="ECO:0000256" key="12">
    <source>
        <dbReference type="SAM" id="MobiDB-lite"/>
    </source>
</evidence>
<evidence type="ECO:0000256" key="11">
    <source>
        <dbReference type="PROSITE-ProRule" id="PRU00191"/>
    </source>
</evidence>
<dbReference type="PROSITE" id="PS50056">
    <property type="entry name" value="TYR_PHOSPHATASE_2"/>
    <property type="match status" value="1"/>
</dbReference>
<dbReference type="Gene3D" id="3.90.190.10">
    <property type="entry name" value="Protein tyrosine phosphatase superfamily"/>
    <property type="match status" value="1"/>
</dbReference>
<evidence type="ECO:0000256" key="3">
    <source>
        <dbReference type="ARBA" id="ARBA00013064"/>
    </source>
</evidence>
<feature type="domain" description="SH2" evidence="13">
    <location>
        <begin position="141"/>
        <end position="237"/>
    </location>
</feature>
<dbReference type="GO" id="GO:0005737">
    <property type="term" value="C:cytoplasm"/>
    <property type="evidence" value="ECO:0007669"/>
    <property type="project" value="UniProtKB-SubCell"/>
</dbReference>
<protein>
    <recommendedName>
        <fullName evidence="3">protein-tyrosine-phosphatase</fullName>
        <ecNumber evidence="3">3.1.3.48</ecNumber>
    </recommendedName>
</protein>
<dbReference type="PRINTS" id="PR00700">
    <property type="entry name" value="PRTYPHPHTASE"/>
</dbReference>
<dbReference type="SUPFAM" id="SSF55550">
    <property type="entry name" value="SH2 domain"/>
    <property type="match status" value="2"/>
</dbReference>
<keyword evidence="6" id="KW-0677">Repeat</keyword>
<dbReference type="EMBL" id="JAATJV010275425">
    <property type="protein sequence ID" value="MBZ3876458.1"/>
    <property type="molecule type" value="Genomic_DNA"/>
</dbReference>
<dbReference type="InterPro" id="IPR016130">
    <property type="entry name" value="Tyr_Pase_AS"/>
</dbReference>
<dbReference type="GO" id="GO:0035556">
    <property type="term" value="P:intracellular signal transduction"/>
    <property type="evidence" value="ECO:0007669"/>
    <property type="project" value="TreeGrafter"/>
</dbReference>
<keyword evidence="9 11" id="KW-0727">SH2 domain</keyword>
<keyword evidence="5" id="KW-0597">Phosphoprotein</keyword>
<evidence type="ECO:0000256" key="10">
    <source>
        <dbReference type="ARBA" id="ARBA00051722"/>
    </source>
</evidence>
<dbReference type="InterPro" id="IPR029021">
    <property type="entry name" value="Prot-tyrosine_phosphatase-like"/>
</dbReference>
<dbReference type="InterPro" id="IPR052123">
    <property type="entry name" value="Non-rcpt_Tyr_Phosphatase"/>
</dbReference>
<dbReference type="FunFam" id="3.30.505.10:FF:000012">
    <property type="entry name" value="Tyrosine-protein phosphatase non-receptor type"/>
    <property type="match status" value="1"/>
</dbReference>
<evidence type="ECO:0000256" key="4">
    <source>
        <dbReference type="ARBA" id="ARBA00022490"/>
    </source>
</evidence>
<evidence type="ECO:0000256" key="6">
    <source>
        <dbReference type="ARBA" id="ARBA00022737"/>
    </source>
</evidence>
<dbReference type="GO" id="GO:0001784">
    <property type="term" value="F:phosphotyrosine residue binding"/>
    <property type="evidence" value="ECO:0007669"/>
    <property type="project" value="TreeGrafter"/>
</dbReference>
<proteinExistence type="inferred from homology"/>
<feature type="domain" description="Tyrosine specific protein phosphatases" evidence="15">
    <location>
        <begin position="567"/>
        <end position="643"/>
    </location>
</feature>
<dbReference type="GO" id="GO:0030154">
    <property type="term" value="P:cell differentiation"/>
    <property type="evidence" value="ECO:0007669"/>
    <property type="project" value="TreeGrafter"/>
</dbReference>
<reference evidence="16" key="1">
    <citation type="submission" date="2020-03" db="EMBL/GenBank/DDBJ databases">
        <title>Studies in the Genomics of Life Span.</title>
        <authorList>
            <person name="Glass D."/>
        </authorList>
    </citation>
    <scope>NUCLEOTIDE SEQUENCE</scope>
    <source>
        <strain evidence="16">SUZIE</strain>
        <tissue evidence="16">Muscle</tissue>
    </source>
</reference>
<keyword evidence="17" id="KW-1185">Reference proteome</keyword>
<accession>A0AA41MR44</accession>
<dbReference type="PROSITE" id="PS00383">
    <property type="entry name" value="TYR_PHOSPHATASE_1"/>
    <property type="match status" value="1"/>
</dbReference>
<dbReference type="PANTHER" id="PTHR46257:SF4">
    <property type="entry name" value="TYROSINE-PROTEIN PHOSPHATASE NON-RECEPTOR TYPE 6"/>
    <property type="match status" value="1"/>
</dbReference>
<evidence type="ECO:0000256" key="5">
    <source>
        <dbReference type="ARBA" id="ARBA00022553"/>
    </source>
</evidence>
<evidence type="ECO:0000256" key="2">
    <source>
        <dbReference type="ARBA" id="ARBA00010750"/>
    </source>
</evidence>
<dbReference type="Gene3D" id="3.30.505.10">
    <property type="entry name" value="SH2 domain"/>
    <property type="match status" value="2"/>
</dbReference>